<dbReference type="OrthoDB" id="9807558at2"/>
<dbReference type="PROSITE" id="PS51077">
    <property type="entry name" value="HTH_ICLR"/>
    <property type="match status" value="1"/>
</dbReference>
<organism evidence="6 7">
    <name type="scientific">Biostraticola tofi</name>
    <dbReference type="NCBI Taxonomy" id="466109"/>
    <lineage>
        <taxon>Bacteria</taxon>
        <taxon>Pseudomonadati</taxon>
        <taxon>Pseudomonadota</taxon>
        <taxon>Gammaproteobacteria</taxon>
        <taxon>Enterobacterales</taxon>
        <taxon>Bruguierivoracaceae</taxon>
        <taxon>Biostraticola</taxon>
    </lineage>
</organism>
<sequence>MSTLENASAVLKLFTADGTGLYPLGLSFSDVASHLQLPKSTVSRLLIAMESQGLLSRNPNNRLYTIGDLLLAVGSNYLSRPLAEIAASGLFPLASQYQCTAYLSRLENDRVYVIDFFHGHPSMPLPFSRGESLPAMQTAAGRALLSAFTESEVMARLISRDACRGVFDKPGAARLWQRLSLVRRQGWSFSRNEAREGVSALATMLSHSARRENIALSLTYNSAGENDTFPEEMLASLKSVTRQLADKIGDDSWRRR</sequence>
<dbReference type="PANTHER" id="PTHR30136:SF35">
    <property type="entry name" value="HTH-TYPE TRANSCRIPTIONAL REGULATOR RV1719"/>
    <property type="match status" value="1"/>
</dbReference>
<keyword evidence="1" id="KW-0805">Transcription regulation</keyword>
<dbReference type="PANTHER" id="PTHR30136">
    <property type="entry name" value="HELIX-TURN-HELIX TRANSCRIPTIONAL REGULATOR, ICLR FAMILY"/>
    <property type="match status" value="1"/>
</dbReference>
<dbReference type="GO" id="GO:0003677">
    <property type="term" value="F:DNA binding"/>
    <property type="evidence" value="ECO:0007669"/>
    <property type="project" value="UniProtKB-KW"/>
</dbReference>
<dbReference type="EMBL" id="SMCR01000007">
    <property type="protein sequence ID" value="TCV94346.1"/>
    <property type="molecule type" value="Genomic_DNA"/>
</dbReference>
<accession>A0A4R3YPT5</accession>
<keyword evidence="3" id="KW-0804">Transcription</keyword>
<evidence type="ECO:0000313" key="7">
    <source>
        <dbReference type="Proteomes" id="UP000295719"/>
    </source>
</evidence>
<comment type="caution">
    <text evidence="6">The sequence shown here is derived from an EMBL/GenBank/DDBJ whole genome shotgun (WGS) entry which is preliminary data.</text>
</comment>
<keyword evidence="7" id="KW-1185">Reference proteome</keyword>
<dbReference type="InterPro" id="IPR005471">
    <property type="entry name" value="Tscrpt_reg_IclR_N"/>
</dbReference>
<evidence type="ECO:0000259" key="5">
    <source>
        <dbReference type="PROSITE" id="PS51078"/>
    </source>
</evidence>
<dbReference type="InterPro" id="IPR014757">
    <property type="entry name" value="Tscrpt_reg_IclR_C"/>
</dbReference>
<dbReference type="RefSeq" id="WP_131866079.1">
    <property type="nucleotide sequence ID" value="NZ_SMCR01000007.1"/>
</dbReference>
<protein>
    <submittedName>
        <fullName evidence="6">IclR family transcriptional regulator</fullName>
    </submittedName>
</protein>
<dbReference type="GO" id="GO:0003700">
    <property type="term" value="F:DNA-binding transcription factor activity"/>
    <property type="evidence" value="ECO:0007669"/>
    <property type="project" value="TreeGrafter"/>
</dbReference>
<dbReference type="Proteomes" id="UP000295719">
    <property type="component" value="Unassembled WGS sequence"/>
</dbReference>
<evidence type="ECO:0000313" key="6">
    <source>
        <dbReference type="EMBL" id="TCV94346.1"/>
    </source>
</evidence>
<dbReference type="Gene3D" id="1.10.10.10">
    <property type="entry name" value="Winged helix-like DNA-binding domain superfamily/Winged helix DNA-binding domain"/>
    <property type="match status" value="1"/>
</dbReference>
<feature type="domain" description="HTH iclR-type" evidence="4">
    <location>
        <begin position="1"/>
        <end position="68"/>
    </location>
</feature>
<dbReference type="InterPro" id="IPR036388">
    <property type="entry name" value="WH-like_DNA-bd_sf"/>
</dbReference>
<dbReference type="SMART" id="SM00346">
    <property type="entry name" value="HTH_ICLR"/>
    <property type="match status" value="1"/>
</dbReference>
<keyword evidence="2" id="KW-0238">DNA-binding</keyword>
<evidence type="ECO:0000256" key="1">
    <source>
        <dbReference type="ARBA" id="ARBA00023015"/>
    </source>
</evidence>
<feature type="domain" description="IclR-ED" evidence="5">
    <location>
        <begin position="69"/>
        <end position="250"/>
    </location>
</feature>
<dbReference type="InterPro" id="IPR036390">
    <property type="entry name" value="WH_DNA-bd_sf"/>
</dbReference>
<proteinExistence type="predicted"/>
<dbReference type="InterPro" id="IPR029016">
    <property type="entry name" value="GAF-like_dom_sf"/>
</dbReference>
<evidence type="ECO:0000256" key="3">
    <source>
        <dbReference type="ARBA" id="ARBA00023163"/>
    </source>
</evidence>
<evidence type="ECO:0000256" key="2">
    <source>
        <dbReference type="ARBA" id="ARBA00023125"/>
    </source>
</evidence>
<dbReference type="AlphaFoldDB" id="A0A4R3YPT5"/>
<dbReference type="Pfam" id="PF01614">
    <property type="entry name" value="IclR_C"/>
    <property type="match status" value="1"/>
</dbReference>
<dbReference type="Pfam" id="PF09339">
    <property type="entry name" value="HTH_IclR"/>
    <property type="match status" value="1"/>
</dbReference>
<evidence type="ECO:0000259" key="4">
    <source>
        <dbReference type="PROSITE" id="PS51077"/>
    </source>
</evidence>
<dbReference type="Gene3D" id="3.30.450.40">
    <property type="match status" value="1"/>
</dbReference>
<name>A0A4R3YPT5_9GAMM</name>
<reference evidence="6 7" key="1">
    <citation type="submission" date="2019-03" db="EMBL/GenBank/DDBJ databases">
        <title>Genomic Encyclopedia of Type Strains, Phase IV (KMG-IV): sequencing the most valuable type-strain genomes for metagenomic binning, comparative biology and taxonomic classification.</title>
        <authorList>
            <person name="Goeker M."/>
        </authorList>
    </citation>
    <scope>NUCLEOTIDE SEQUENCE [LARGE SCALE GENOMIC DNA]</scope>
    <source>
        <strain evidence="6 7">DSM 19580</strain>
    </source>
</reference>
<dbReference type="SUPFAM" id="SSF46785">
    <property type="entry name" value="Winged helix' DNA-binding domain"/>
    <property type="match status" value="1"/>
</dbReference>
<dbReference type="PROSITE" id="PS51078">
    <property type="entry name" value="ICLR_ED"/>
    <property type="match status" value="1"/>
</dbReference>
<dbReference type="InterPro" id="IPR050707">
    <property type="entry name" value="HTH_MetabolicPath_Reg"/>
</dbReference>
<dbReference type="GO" id="GO:0045892">
    <property type="term" value="P:negative regulation of DNA-templated transcription"/>
    <property type="evidence" value="ECO:0007669"/>
    <property type="project" value="TreeGrafter"/>
</dbReference>
<dbReference type="SUPFAM" id="SSF55781">
    <property type="entry name" value="GAF domain-like"/>
    <property type="match status" value="1"/>
</dbReference>
<gene>
    <name evidence="6" type="ORF">EDC52_10787</name>
</gene>